<keyword evidence="2" id="KW-1185">Reference proteome</keyword>
<comment type="caution">
    <text evidence="1">The sequence shown here is derived from an EMBL/GenBank/DDBJ whole genome shotgun (WGS) entry which is preliminary data.</text>
</comment>
<gene>
    <name evidence="1" type="ORF">VAZ01S_053_00480</name>
</gene>
<evidence type="ECO:0000313" key="2">
    <source>
        <dbReference type="Proteomes" id="UP000016567"/>
    </source>
</evidence>
<dbReference type="EMBL" id="BATL01000053">
    <property type="protein sequence ID" value="GAD76829.1"/>
    <property type="molecule type" value="Genomic_DNA"/>
</dbReference>
<organism evidence="1 2">
    <name type="scientific">Vibrio azureus NBRC 104587</name>
    <dbReference type="NCBI Taxonomy" id="1219077"/>
    <lineage>
        <taxon>Bacteria</taxon>
        <taxon>Pseudomonadati</taxon>
        <taxon>Pseudomonadota</taxon>
        <taxon>Gammaproteobacteria</taxon>
        <taxon>Vibrionales</taxon>
        <taxon>Vibrionaceae</taxon>
        <taxon>Vibrio</taxon>
    </lineage>
</organism>
<sequence length="72" mass="8782">MFSVLIGRVKFDLNPRHVFIRFFWLAMVKEADSNSSCRSVEVYWLIFKRLSKRRKIIKMRYVQGARFTEHLE</sequence>
<accession>U3C625</accession>
<name>U3C625_9VIBR</name>
<evidence type="ECO:0000313" key="1">
    <source>
        <dbReference type="EMBL" id="GAD76829.1"/>
    </source>
</evidence>
<dbReference type="Proteomes" id="UP000016567">
    <property type="component" value="Unassembled WGS sequence"/>
</dbReference>
<dbReference type="AlphaFoldDB" id="U3C625"/>
<protein>
    <submittedName>
        <fullName evidence="1">Uncharacterized protein</fullName>
    </submittedName>
</protein>
<proteinExistence type="predicted"/>
<reference evidence="1 2" key="1">
    <citation type="submission" date="2013-09" db="EMBL/GenBank/DDBJ databases">
        <title>Whole genome shotgun sequence of Vibrio azureus NBRC 104587.</title>
        <authorList>
            <person name="Isaki S."/>
            <person name="Hosoyama A."/>
            <person name="Numata M."/>
            <person name="Hashimoto M."/>
            <person name="Hosoyama Y."/>
            <person name="Tsuchikane K."/>
            <person name="Noguchi M."/>
            <person name="Hirakata S."/>
            <person name="Ichikawa N."/>
            <person name="Ohji S."/>
            <person name="Yamazoe A."/>
            <person name="Fujita N."/>
        </authorList>
    </citation>
    <scope>NUCLEOTIDE SEQUENCE [LARGE SCALE GENOMIC DNA]</scope>
    <source>
        <strain evidence="1 2">NBRC 104587</strain>
    </source>
</reference>